<dbReference type="PANTHER" id="PTHR37984">
    <property type="entry name" value="PROTEIN CBG26694"/>
    <property type="match status" value="1"/>
</dbReference>
<keyword evidence="3" id="KW-1185">Reference proteome</keyword>
<dbReference type="InterPro" id="IPR050951">
    <property type="entry name" value="Retrovirus_Pol_polyprotein"/>
</dbReference>
<reference evidence="2 3" key="1">
    <citation type="submission" date="2020-02" db="EMBL/GenBank/DDBJ databases">
        <authorList>
            <person name="Ferguson B K."/>
        </authorList>
    </citation>
    <scope>NUCLEOTIDE SEQUENCE [LARGE SCALE GENOMIC DNA]</scope>
</reference>
<evidence type="ECO:0000313" key="3">
    <source>
        <dbReference type="Proteomes" id="UP000479190"/>
    </source>
</evidence>
<dbReference type="Proteomes" id="UP000479190">
    <property type="component" value="Unassembled WGS sequence"/>
</dbReference>
<proteinExistence type="predicted"/>
<dbReference type="OrthoDB" id="422540at2759"/>
<protein>
    <recommendedName>
        <fullName evidence="1">Integrase catalytic domain-containing protein</fullName>
    </recommendedName>
</protein>
<dbReference type="InterPro" id="IPR001584">
    <property type="entry name" value="Integrase_cat-core"/>
</dbReference>
<evidence type="ECO:0000259" key="1">
    <source>
        <dbReference type="PROSITE" id="PS50994"/>
    </source>
</evidence>
<dbReference type="InterPro" id="IPR012337">
    <property type="entry name" value="RNaseH-like_sf"/>
</dbReference>
<dbReference type="GO" id="GO:0015074">
    <property type="term" value="P:DNA integration"/>
    <property type="evidence" value="ECO:0007669"/>
    <property type="project" value="InterPro"/>
</dbReference>
<dbReference type="FunFam" id="3.30.420.10:FF:000032">
    <property type="entry name" value="Retrovirus-related Pol polyprotein from transposon 297-like Protein"/>
    <property type="match status" value="1"/>
</dbReference>
<dbReference type="PANTHER" id="PTHR37984:SF5">
    <property type="entry name" value="PROTEIN NYNRIN-LIKE"/>
    <property type="match status" value="1"/>
</dbReference>
<dbReference type="EMBL" id="CADCXV010000136">
    <property type="protein sequence ID" value="CAB0028406.1"/>
    <property type="molecule type" value="Genomic_DNA"/>
</dbReference>
<dbReference type="SUPFAM" id="SSF53098">
    <property type="entry name" value="Ribonuclease H-like"/>
    <property type="match status" value="1"/>
</dbReference>
<gene>
    <name evidence="2" type="ORF">TBRA_LOCUS581</name>
</gene>
<dbReference type="AlphaFoldDB" id="A0A6H5HU37"/>
<feature type="domain" description="Integrase catalytic" evidence="1">
    <location>
        <begin position="100"/>
        <end position="259"/>
    </location>
</feature>
<dbReference type="Pfam" id="PF00665">
    <property type="entry name" value="rve"/>
    <property type="match status" value="1"/>
</dbReference>
<dbReference type="Gene3D" id="3.30.420.10">
    <property type="entry name" value="Ribonuclease H-like superfamily/Ribonuclease H"/>
    <property type="match status" value="1"/>
</dbReference>
<evidence type="ECO:0000313" key="2">
    <source>
        <dbReference type="EMBL" id="CAB0028406.1"/>
    </source>
</evidence>
<accession>A0A6H5HU37</accession>
<dbReference type="GO" id="GO:0003676">
    <property type="term" value="F:nucleic acid binding"/>
    <property type="evidence" value="ECO:0007669"/>
    <property type="project" value="InterPro"/>
</dbReference>
<dbReference type="PROSITE" id="PS50994">
    <property type="entry name" value="INTEGRASE"/>
    <property type="match status" value="1"/>
</dbReference>
<organism evidence="2 3">
    <name type="scientific">Trichogramma brassicae</name>
    <dbReference type="NCBI Taxonomy" id="86971"/>
    <lineage>
        <taxon>Eukaryota</taxon>
        <taxon>Metazoa</taxon>
        <taxon>Ecdysozoa</taxon>
        <taxon>Arthropoda</taxon>
        <taxon>Hexapoda</taxon>
        <taxon>Insecta</taxon>
        <taxon>Pterygota</taxon>
        <taxon>Neoptera</taxon>
        <taxon>Endopterygota</taxon>
        <taxon>Hymenoptera</taxon>
        <taxon>Apocrita</taxon>
        <taxon>Proctotrupomorpha</taxon>
        <taxon>Chalcidoidea</taxon>
        <taxon>Trichogrammatidae</taxon>
        <taxon>Trichogramma</taxon>
    </lineage>
</organism>
<dbReference type="InterPro" id="IPR036397">
    <property type="entry name" value="RNaseH_sf"/>
</dbReference>
<sequence length="279" mass="31453">MPAMCDHAADGSEKGDTTIDDGIVQDRRRTRSLRGFRSLLTPLPSLCSMIGCHVHPLMMAFVSTITRCQRFPLAVIMRAPTVVVVLVEADFLVIDGVSMHFHAPDARFQHVHMDLVGPLPECRGFSYLLTMIDRFSRWPEAVPLQDITAETVARAFVKHWVSRFGSPSTLTTDQGGQFESKLFEEVSRALGIEKIHTTPYYPQANGMIERFHRDIKAAFMCRSEAGDWLDALPTIMLGLRTRPILDIDLSPAEMLYGRALRIPGIFCEYDDDDYDSRAF</sequence>
<name>A0A6H5HU37_9HYME</name>